<dbReference type="Gene3D" id="3.40.50.300">
    <property type="entry name" value="P-loop containing nucleotide triphosphate hydrolases"/>
    <property type="match status" value="1"/>
</dbReference>
<reference evidence="8" key="2">
    <citation type="submission" date="2015-01" db="EMBL/GenBank/DDBJ databases">
        <title>Evolutionary Origins and Diversification of the Mycorrhizal Mutualists.</title>
        <authorList>
            <consortium name="DOE Joint Genome Institute"/>
            <consortium name="Mycorrhizal Genomics Consortium"/>
            <person name="Kohler A."/>
            <person name="Kuo A."/>
            <person name="Nagy L.G."/>
            <person name="Floudas D."/>
            <person name="Copeland A."/>
            <person name="Barry K.W."/>
            <person name="Cichocki N."/>
            <person name="Veneault-Fourrey C."/>
            <person name="LaButti K."/>
            <person name="Lindquist E.A."/>
            <person name="Lipzen A."/>
            <person name="Lundell T."/>
            <person name="Morin E."/>
            <person name="Murat C."/>
            <person name="Riley R."/>
            <person name="Ohm R."/>
            <person name="Sun H."/>
            <person name="Tunlid A."/>
            <person name="Henrissat B."/>
            <person name="Grigoriev I.V."/>
            <person name="Hibbett D.S."/>
            <person name="Martin F."/>
        </authorList>
    </citation>
    <scope>NUCLEOTIDE SEQUENCE [LARGE SCALE GENOMIC DNA]</scope>
    <source>
        <strain evidence="8">441</strain>
    </source>
</reference>
<dbReference type="Pfam" id="PF00270">
    <property type="entry name" value="DEAD"/>
    <property type="match status" value="1"/>
</dbReference>
<comment type="catalytic activity">
    <reaction evidence="4">
        <text>Couples ATP hydrolysis with the unwinding of duplex DNA by translocating in the 3'-5' direction.</text>
        <dbReference type="EC" id="5.6.2.4"/>
    </reaction>
</comment>
<dbReference type="EC" id="5.6.2.4" evidence="5"/>
<dbReference type="EMBL" id="KN833820">
    <property type="protein sequence ID" value="KIK17761.1"/>
    <property type="molecule type" value="Genomic_DNA"/>
</dbReference>
<dbReference type="AlphaFoldDB" id="A0A0C9YLY7"/>
<evidence type="ECO:0000256" key="2">
    <source>
        <dbReference type="ARBA" id="ARBA00023125"/>
    </source>
</evidence>
<dbReference type="GO" id="GO:0043138">
    <property type="term" value="F:3'-5' DNA helicase activity"/>
    <property type="evidence" value="ECO:0007669"/>
    <property type="project" value="UniProtKB-EC"/>
</dbReference>
<gene>
    <name evidence="7" type="ORF">PISMIDRAFT_34235</name>
</gene>
<proteinExistence type="inferred from homology"/>
<dbReference type="InterPro" id="IPR027417">
    <property type="entry name" value="P-loop_NTPase"/>
</dbReference>
<dbReference type="GO" id="GO:0000724">
    <property type="term" value="P:double-strand break repair via homologous recombination"/>
    <property type="evidence" value="ECO:0007669"/>
    <property type="project" value="TreeGrafter"/>
</dbReference>
<keyword evidence="8" id="KW-1185">Reference proteome</keyword>
<dbReference type="SUPFAM" id="SSF52540">
    <property type="entry name" value="P-loop containing nucleoside triphosphate hydrolases"/>
    <property type="match status" value="1"/>
</dbReference>
<keyword evidence="3" id="KW-0413">Isomerase</keyword>
<evidence type="ECO:0000256" key="4">
    <source>
        <dbReference type="ARBA" id="ARBA00034617"/>
    </source>
</evidence>
<dbReference type="GO" id="GO:0005524">
    <property type="term" value="F:ATP binding"/>
    <property type="evidence" value="ECO:0007669"/>
    <property type="project" value="InterPro"/>
</dbReference>
<reference evidence="7 8" key="1">
    <citation type="submission" date="2014-04" db="EMBL/GenBank/DDBJ databases">
        <authorList>
            <consortium name="DOE Joint Genome Institute"/>
            <person name="Kuo A."/>
            <person name="Kohler A."/>
            <person name="Costa M.D."/>
            <person name="Nagy L.G."/>
            <person name="Floudas D."/>
            <person name="Copeland A."/>
            <person name="Barry K.W."/>
            <person name="Cichocki N."/>
            <person name="Veneault-Fourrey C."/>
            <person name="LaButti K."/>
            <person name="Lindquist E.A."/>
            <person name="Lipzen A."/>
            <person name="Lundell T."/>
            <person name="Morin E."/>
            <person name="Murat C."/>
            <person name="Sun H."/>
            <person name="Tunlid A."/>
            <person name="Henrissat B."/>
            <person name="Grigoriev I.V."/>
            <person name="Hibbett D.S."/>
            <person name="Martin F."/>
            <person name="Nordberg H.P."/>
            <person name="Cantor M.N."/>
            <person name="Hua S.X."/>
        </authorList>
    </citation>
    <scope>NUCLEOTIDE SEQUENCE [LARGE SCALE GENOMIC DNA]</scope>
    <source>
        <strain evidence="7 8">441</strain>
    </source>
</reference>
<sequence>PSLSNIRTYTQQFFSVWPCLWQLKVAKTILKGDKDIICITGTGMGKTLTFWMPLLFRENGMQIVVTPLNLLGKQNVAYLMKAGIRAISISRETAMPANFQQVMKPNCGFKKLLKNSLFVTWIISIIIDEAHCLTDWGEFWPEYKELGWLRYVLPHSVPVTPQTLN</sequence>
<evidence type="ECO:0000256" key="3">
    <source>
        <dbReference type="ARBA" id="ARBA00023235"/>
    </source>
</evidence>
<evidence type="ECO:0000313" key="8">
    <source>
        <dbReference type="Proteomes" id="UP000054018"/>
    </source>
</evidence>
<keyword evidence="2" id="KW-0238">DNA-binding</keyword>
<dbReference type="STRING" id="765257.A0A0C9YLY7"/>
<evidence type="ECO:0000256" key="5">
    <source>
        <dbReference type="ARBA" id="ARBA00034808"/>
    </source>
</evidence>
<organism evidence="7 8">
    <name type="scientific">Pisolithus microcarpus 441</name>
    <dbReference type="NCBI Taxonomy" id="765257"/>
    <lineage>
        <taxon>Eukaryota</taxon>
        <taxon>Fungi</taxon>
        <taxon>Dikarya</taxon>
        <taxon>Basidiomycota</taxon>
        <taxon>Agaricomycotina</taxon>
        <taxon>Agaricomycetes</taxon>
        <taxon>Agaricomycetidae</taxon>
        <taxon>Boletales</taxon>
        <taxon>Sclerodermatineae</taxon>
        <taxon>Pisolithaceae</taxon>
        <taxon>Pisolithus</taxon>
    </lineage>
</organism>
<feature type="non-terminal residue" evidence="7">
    <location>
        <position position="165"/>
    </location>
</feature>
<dbReference type="PANTHER" id="PTHR13710">
    <property type="entry name" value="DNA HELICASE RECQ FAMILY MEMBER"/>
    <property type="match status" value="1"/>
</dbReference>
<dbReference type="HOGENOM" id="CLU_001103_19_2_1"/>
<accession>A0A0C9YLY7</accession>
<name>A0A0C9YLY7_9AGAM</name>
<evidence type="ECO:0000259" key="6">
    <source>
        <dbReference type="PROSITE" id="PS51192"/>
    </source>
</evidence>
<dbReference type="OrthoDB" id="10261556at2759"/>
<dbReference type="Proteomes" id="UP000054018">
    <property type="component" value="Unassembled WGS sequence"/>
</dbReference>
<dbReference type="InterPro" id="IPR014001">
    <property type="entry name" value="Helicase_ATP-bd"/>
</dbReference>
<dbReference type="GO" id="GO:0009378">
    <property type="term" value="F:four-way junction helicase activity"/>
    <property type="evidence" value="ECO:0007669"/>
    <property type="project" value="TreeGrafter"/>
</dbReference>
<feature type="domain" description="Helicase ATP-binding" evidence="6">
    <location>
        <begin position="27"/>
        <end position="165"/>
    </location>
</feature>
<protein>
    <recommendedName>
        <fullName evidence="5">DNA 3'-5' helicase</fullName>
        <ecNumber evidence="5">5.6.2.4</ecNumber>
    </recommendedName>
</protein>
<comment type="similarity">
    <text evidence="1">Belongs to the helicase family. RecQ subfamily.</text>
</comment>
<dbReference type="GO" id="GO:0005694">
    <property type="term" value="C:chromosome"/>
    <property type="evidence" value="ECO:0007669"/>
    <property type="project" value="TreeGrafter"/>
</dbReference>
<dbReference type="InterPro" id="IPR011545">
    <property type="entry name" value="DEAD/DEAH_box_helicase_dom"/>
</dbReference>
<dbReference type="PROSITE" id="PS51192">
    <property type="entry name" value="HELICASE_ATP_BIND_1"/>
    <property type="match status" value="1"/>
</dbReference>
<dbReference type="GO" id="GO:0005737">
    <property type="term" value="C:cytoplasm"/>
    <property type="evidence" value="ECO:0007669"/>
    <property type="project" value="TreeGrafter"/>
</dbReference>
<evidence type="ECO:0000313" key="7">
    <source>
        <dbReference type="EMBL" id="KIK17761.1"/>
    </source>
</evidence>
<feature type="non-terminal residue" evidence="7">
    <location>
        <position position="1"/>
    </location>
</feature>
<evidence type="ECO:0000256" key="1">
    <source>
        <dbReference type="ARBA" id="ARBA00005446"/>
    </source>
</evidence>
<dbReference type="GO" id="GO:0003677">
    <property type="term" value="F:DNA binding"/>
    <property type="evidence" value="ECO:0007669"/>
    <property type="project" value="UniProtKB-KW"/>
</dbReference>
<dbReference type="PANTHER" id="PTHR13710:SF105">
    <property type="entry name" value="ATP-DEPENDENT DNA HELICASE Q1"/>
    <property type="match status" value="1"/>
</dbReference>